<keyword evidence="1" id="KW-0677">Repeat</keyword>
<evidence type="ECO:0000313" key="7">
    <source>
        <dbReference type="Proteomes" id="UP000027138"/>
    </source>
</evidence>
<feature type="domain" description="NB-ARC" evidence="4">
    <location>
        <begin position="162"/>
        <end position="211"/>
    </location>
</feature>
<keyword evidence="3" id="KW-0611">Plant defense</keyword>
<evidence type="ECO:0000256" key="2">
    <source>
        <dbReference type="ARBA" id="ARBA00022741"/>
    </source>
</evidence>
<evidence type="ECO:0000256" key="1">
    <source>
        <dbReference type="ARBA" id="ARBA00022737"/>
    </source>
</evidence>
<dbReference type="AlphaFoldDB" id="A0A067JWP3"/>
<dbReference type="Gene3D" id="1.20.5.4130">
    <property type="match status" value="1"/>
</dbReference>
<evidence type="ECO:0000313" key="6">
    <source>
        <dbReference type="EMBL" id="KDP23974.1"/>
    </source>
</evidence>
<feature type="domain" description="Disease resistance N-terminal" evidence="5">
    <location>
        <begin position="9"/>
        <end position="91"/>
    </location>
</feature>
<gene>
    <name evidence="6" type="ORF">JCGZ_25362</name>
</gene>
<evidence type="ECO:0000256" key="3">
    <source>
        <dbReference type="ARBA" id="ARBA00022821"/>
    </source>
</evidence>
<protein>
    <recommendedName>
        <fullName evidence="8">Rx N-terminal domain-containing protein</fullName>
    </recommendedName>
</protein>
<name>A0A067JWP3_JATCU</name>
<organism evidence="6 7">
    <name type="scientific">Jatropha curcas</name>
    <name type="common">Barbados nut</name>
    <dbReference type="NCBI Taxonomy" id="180498"/>
    <lineage>
        <taxon>Eukaryota</taxon>
        <taxon>Viridiplantae</taxon>
        <taxon>Streptophyta</taxon>
        <taxon>Embryophyta</taxon>
        <taxon>Tracheophyta</taxon>
        <taxon>Spermatophyta</taxon>
        <taxon>Magnoliopsida</taxon>
        <taxon>eudicotyledons</taxon>
        <taxon>Gunneridae</taxon>
        <taxon>Pentapetalae</taxon>
        <taxon>rosids</taxon>
        <taxon>fabids</taxon>
        <taxon>Malpighiales</taxon>
        <taxon>Euphorbiaceae</taxon>
        <taxon>Crotonoideae</taxon>
        <taxon>Jatropheae</taxon>
        <taxon>Jatropha</taxon>
    </lineage>
</organism>
<dbReference type="Gene3D" id="3.40.50.300">
    <property type="entry name" value="P-loop containing nucleotide triphosphate hydrolases"/>
    <property type="match status" value="1"/>
</dbReference>
<dbReference type="PANTHER" id="PTHR19338">
    <property type="entry name" value="TRANSLOCASE OF INNER MITOCHONDRIAL MEMBRANE 13 HOMOLOG"/>
    <property type="match status" value="1"/>
</dbReference>
<evidence type="ECO:0000259" key="5">
    <source>
        <dbReference type="Pfam" id="PF18052"/>
    </source>
</evidence>
<reference evidence="6 7" key="1">
    <citation type="journal article" date="2014" name="PLoS ONE">
        <title>Global Analysis of Gene Expression Profiles in Physic Nut (Jatropha curcas L.) Seedlings Exposed to Salt Stress.</title>
        <authorList>
            <person name="Zhang L."/>
            <person name="Zhang C."/>
            <person name="Wu P."/>
            <person name="Chen Y."/>
            <person name="Li M."/>
            <person name="Jiang H."/>
            <person name="Wu G."/>
        </authorList>
    </citation>
    <scope>NUCLEOTIDE SEQUENCE [LARGE SCALE GENOMIC DNA]</scope>
    <source>
        <strain evidence="7">cv. GZQX0401</strain>
        <tissue evidence="6">Young leaves</tissue>
    </source>
</reference>
<dbReference type="Pfam" id="PF00931">
    <property type="entry name" value="NB-ARC"/>
    <property type="match status" value="1"/>
</dbReference>
<dbReference type="OrthoDB" id="1719249at2759"/>
<dbReference type="Proteomes" id="UP000027138">
    <property type="component" value="Unassembled WGS sequence"/>
</dbReference>
<dbReference type="PANTHER" id="PTHR19338:SF73">
    <property type="entry name" value="DISEASE RESISTANCE PROTEIN RGA2-LIKE"/>
    <property type="match status" value="1"/>
</dbReference>
<evidence type="ECO:0000259" key="4">
    <source>
        <dbReference type="Pfam" id="PF00931"/>
    </source>
</evidence>
<evidence type="ECO:0008006" key="8">
    <source>
        <dbReference type="Google" id="ProtNLM"/>
    </source>
</evidence>
<dbReference type="STRING" id="180498.A0A067JWP3"/>
<accession>A0A067JWP3</accession>
<dbReference type="GO" id="GO:0043531">
    <property type="term" value="F:ADP binding"/>
    <property type="evidence" value="ECO:0007669"/>
    <property type="project" value="InterPro"/>
</dbReference>
<dbReference type="EMBL" id="KK915158">
    <property type="protein sequence ID" value="KDP23974.1"/>
    <property type="molecule type" value="Genomic_DNA"/>
</dbReference>
<dbReference type="InterPro" id="IPR027417">
    <property type="entry name" value="P-loop_NTPase"/>
</dbReference>
<dbReference type="InterPro" id="IPR002182">
    <property type="entry name" value="NB-ARC"/>
</dbReference>
<keyword evidence="2" id="KW-0547">Nucleotide-binding</keyword>
<keyword evidence="7" id="KW-1185">Reference proteome</keyword>
<proteinExistence type="predicted"/>
<dbReference type="SUPFAM" id="SSF52540">
    <property type="entry name" value="P-loop containing nucleoside triphosphate hydrolases"/>
    <property type="match status" value="1"/>
</dbReference>
<dbReference type="GO" id="GO:0006952">
    <property type="term" value="P:defense response"/>
    <property type="evidence" value="ECO:0007669"/>
    <property type="project" value="UniProtKB-KW"/>
</dbReference>
<sequence length="221" mass="25299">MEEVASVILEKLADELTEAIKNQAQYAIDFKSDLKNLKDKLKIVNGFFADMDKLKEKKQVLKEALSQLRDLAYDADDILTDCMIREEYKKDGHCFSLNDPIFAYKMGRKLKDLNSRMEKVEDSMNKYLNSQSQQLNKNEGSMDTGLFISQHLTLSDSVVGLEEDTRKLKKWILSEDRPPLQFVGIVGMGGSGKTTLAWEIYNDKEVMDTFKQNYSCLGNLQ</sequence>
<dbReference type="Pfam" id="PF18052">
    <property type="entry name" value="Rx_N"/>
    <property type="match status" value="1"/>
</dbReference>
<dbReference type="InterPro" id="IPR041118">
    <property type="entry name" value="Rx_N"/>
</dbReference>